<feature type="region of interest" description="Disordered" evidence="4">
    <location>
        <begin position="487"/>
        <end position="509"/>
    </location>
</feature>
<dbReference type="InterPro" id="IPR045151">
    <property type="entry name" value="DCAF8"/>
</dbReference>
<feature type="compositionally biased region" description="Polar residues" evidence="4">
    <location>
        <begin position="428"/>
        <end position="440"/>
    </location>
</feature>
<dbReference type="InterPro" id="IPR036322">
    <property type="entry name" value="WD40_repeat_dom_sf"/>
</dbReference>
<sequence>MNQYERRPRPASQRATRTTDAKSGISFIGLARRLAVQKPTLKGHRGCVNSLSWNSEGTRLLSGSDDCTVKLWDPYRNDHAGSALVHSFATSHTANIFSAKFMVGSDTKIASCAMNGKVRYLETNGASVSLNGLFNCHSEMTDEVFPDPQNPHVFFSCSDDGTVNEYDTRVATSCHCEHCNKYTIIDVNRSVSSHPYARLDNLAKHRGVPKTTTSASSAPGDVRRLGLRRFFSSGGTGIAAISLHPVHSQYMALGCSDDVVRVFDRRLLKPPGTIDWSNDIAASRGEVYSAIPAKFVPYALSEEDRKQYLPVWPSHIPRPTPRIVFDPKKITSCKFDPSGLTLDILVSYSGDKVYLLRPYEGSVDFETPASNPPYTLSNVGKLTSIASEMINRIKSDRSVVNCVCPNPSQDMIAVSGIDHDIKLLQPTNEIPWDSSNSNNVVADDDEESDDDYEDDNLGPIPRDLLLAFLARHGLTVGDVLGGMAAHQDDLEVDGDEDEEEDEDGRNKWR</sequence>
<accession>A0A1Y2CWW7</accession>
<evidence type="ECO:0000313" key="6">
    <source>
        <dbReference type="Proteomes" id="UP000193642"/>
    </source>
</evidence>
<keyword evidence="2" id="KW-0677">Repeat</keyword>
<evidence type="ECO:0000256" key="4">
    <source>
        <dbReference type="SAM" id="MobiDB-lite"/>
    </source>
</evidence>
<dbReference type="SUPFAM" id="SSF50978">
    <property type="entry name" value="WD40 repeat-like"/>
    <property type="match status" value="1"/>
</dbReference>
<feature type="repeat" description="WD" evidence="3">
    <location>
        <begin position="41"/>
        <end position="73"/>
    </location>
</feature>
<dbReference type="AlphaFoldDB" id="A0A1Y2CWW7"/>
<evidence type="ECO:0000256" key="1">
    <source>
        <dbReference type="ARBA" id="ARBA00022574"/>
    </source>
</evidence>
<dbReference type="Pfam" id="PF00400">
    <property type="entry name" value="WD40"/>
    <property type="match status" value="1"/>
</dbReference>
<dbReference type="Proteomes" id="UP000193642">
    <property type="component" value="Unassembled WGS sequence"/>
</dbReference>
<proteinExistence type="predicted"/>
<feature type="region of interest" description="Disordered" evidence="4">
    <location>
        <begin position="1"/>
        <end position="20"/>
    </location>
</feature>
<dbReference type="STRING" id="329046.A0A1Y2CWW7"/>
<name>A0A1Y2CWW7_9FUNG</name>
<dbReference type="PROSITE" id="PS50294">
    <property type="entry name" value="WD_REPEATS_REGION"/>
    <property type="match status" value="1"/>
</dbReference>
<dbReference type="GO" id="GO:0005737">
    <property type="term" value="C:cytoplasm"/>
    <property type="evidence" value="ECO:0007669"/>
    <property type="project" value="TreeGrafter"/>
</dbReference>
<keyword evidence="6" id="KW-1185">Reference proteome</keyword>
<keyword evidence="1 3" id="KW-0853">WD repeat</keyword>
<dbReference type="EMBL" id="MCGO01000005">
    <property type="protein sequence ID" value="ORY51531.1"/>
    <property type="molecule type" value="Genomic_DNA"/>
</dbReference>
<feature type="compositionally biased region" description="Acidic residues" evidence="4">
    <location>
        <begin position="442"/>
        <end position="456"/>
    </location>
</feature>
<feature type="compositionally biased region" description="Acidic residues" evidence="4">
    <location>
        <begin position="490"/>
        <end position="503"/>
    </location>
</feature>
<dbReference type="PROSITE" id="PS50082">
    <property type="entry name" value="WD_REPEATS_2"/>
    <property type="match status" value="1"/>
</dbReference>
<feature type="region of interest" description="Disordered" evidence="4">
    <location>
        <begin position="428"/>
        <end position="456"/>
    </location>
</feature>
<dbReference type="GO" id="GO:0080008">
    <property type="term" value="C:Cul4-RING E3 ubiquitin ligase complex"/>
    <property type="evidence" value="ECO:0007669"/>
    <property type="project" value="TreeGrafter"/>
</dbReference>
<dbReference type="PANTHER" id="PTHR15574">
    <property type="entry name" value="WD REPEAT DOMAIN-CONTAINING FAMILY"/>
    <property type="match status" value="1"/>
</dbReference>
<comment type="caution">
    <text evidence="5">The sequence shown here is derived from an EMBL/GenBank/DDBJ whole genome shotgun (WGS) entry which is preliminary data.</text>
</comment>
<dbReference type="InterPro" id="IPR015943">
    <property type="entry name" value="WD40/YVTN_repeat-like_dom_sf"/>
</dbReference>
<organism evidence="5 6">
    <name type="scientific">Rhizoclosmatium globosum</name>
    <dbReference type="NCBI Taxonomy" id="329046"/>
    <lineage>
        <taxon>Eukaryota</taxon>
        <taxon>Fungi</taxon>
        <taxon>Fungi incertae sedis</taxon>
        <taxon>Chytridiomycota</taxon>
        <taxon>Chytridiomycota incertae sedis</taxon>
        <taxon>Chytridiomycetes</taxon>
        <taxon>Chytridiales</taxon>
        <taxon>Chytriomycetaceae</taxon>
        <taxon>Rhizoclosmatium</taxon>
    </lineage>
</organism>
<dbReference type="SMART" id="SM00320">
    <property type="entry name" value="WD40"/>
    <property type="match status" value="6"/>
</dbReference>
<dbReference type="OrthoDB" id="2414538at2759"/>
<gene>
    <name evidence="5" type="ORF">BCR33DRAFT_846307</name>
</gene>
<evidence type="ECO:0000256" key="2">
    <source>
        <dbReference type="ARBA" id="ARBA00022737"/>
    </source>
</evidence>
<dbReference type="Gene3D" id="2.130.10.10">
    <property type="entry name" value="YVTN repeat-like/Quinoprotein amine dehydrogenase"/>
    <property type="match status" value="2"/>
</dbReference>
<reference evidence="5 6" key="1">
    <citation type="submission" date="2016-07" db="EMBL/GenBank/DDBJ databases">
        <title>Pervasive Adenine N6-methylation of Active Genes in Fungi.</title>
        <authorList>
            <consortium name="DOE Joint Genome Institute"/>
            <person name="Mondo S.J."/>
            <person name="Dannebaum R.O."/>
            <person name="Kuo R.C."/>
            <person name="Labutti K."/>
            <person name="Haridas S."/>
            <person name="Kuo A."/>
            <person name="Salamov A."/>
            <person name="Ahrendt S.R."/>
            <person name="Lipzen A."/>
            <person name="Sullivan W."/>
            <person name="Andreopoulos W.B."/>
            <person name="Clum A."/>
            <person name="Lindquist E."/>
            <person name="Daum C."/>
            <person name="Ramamoorthy G.K."/>
            <person name="Gryganskyi A."/>
            <person name="Culley D."/>
            <person name="Magnuson J.K."/>
            <person name="James T.Y."/>
            <person name="O'Malley M.A."/>
            <person name="Stajich J.E."/>
            <person name="Spatafora J.W."/>
            <person name="Visel A."/>
            <person name="Grigoriev I.V."/>
        </authorList>
    </citation>
    <scope>NUCLEOTIDE SEQUENCE [LARGE SCALE GENOMIC DNA]</scope>
    <source>
        <strain evidence="5 6">JEL800</strain>
    </source>
</reference>
<evidence type="ECO:0000256" key="3">
    <source>
        <dbReference type="PROSITE-ProRule" id="PRU00221"/>
    </source>
</evidence>
<protein>
    <submittedName>
        <fullName evidence="5">WD40 repeat-like protein</fullName>
    </submittedName>
</protein>
<dbReference type="InterPro" id="IPR001680">
    <property type="entry name" value="WD40_rpt"/>
</dbReference>
<evidence type="ECO:0000313" key="5">
    <source>
        <dbReference type="EMBL" id="ORY51531.1"/>
    </source>
</evidence>